<name>A0AAV2VU11_9VIBR</name>
<evidence type="ECO:0000313" key="2">
    <source>
        <dbReference type="EMBL" id="CCO48179.1"/>
    </source>
</evidence>
<dbReference type="Proteomes" id="UP000018211">
    <property type="component" value="Unassembled WGS sequence"/>
</dbReference>
<feature type="transmembrane region" description="Helical" evidence="1">
    <location>
        <begin position="52"/>
        <end position="73"/>
    </location>
</feature>
<feature type="transmembrane region" description="Helical" evidence="1">
    <location>
        <begin position="12"/>
        <end position="32"/>
    </location>
</feature>
<feature type="transmembrane region" description="Helical" evidence="1">
    <location>
        <begin position="80"/>
        <end position="100"/>
    </location>
</feature>
<proteinExistence type="predicted"/>
<keyword evidence="1" id="KW-1133">Transmembrane helix</keyword>
<reference evidence="2 3" key="1">
    <citation type="journal article" date="2013" name="ISME J.">
        <title>Comparative genomics of pathogenic lineages of Vibrio nigripulchritudo identifies virulence-associated traits.</title>
        <authorList>
            <person name="Goudenege D."/>
            <person name="Labreuche Y."/>
            <person name="Krin E."/>
            <person name="Ansquer D."/>
            <person name="Mangenot S."/>
            <person name="Calteau A."/>
            <person name="Medigue C."/>
            <person name="Mazel D."/>
            <person name="Polz M.F."/>
            <person name="Le Roux F."/>
        </authorList>
    </citation>
    <scope>NUCLEOTIDE SEQUENCE [LARGE SCALE GENOMIC DNA]</scope>
    <source>
        <strain evidence="2 3">SOn1</strain>
    </source>
</reference>
<dbReference type="AlphaFoldDB" id="A0AAV2VU11"/>
<gene>
    <name evidence="2" type="ORF">VIBNISOn1_450144</name>
</gene>
<evidence type="ECO:0000256" key="1">
    <source>
        <dbReference type="SAM" id="Phobius"/>
    </source>
</evidence>
<evidence type="ECO:0008006" key="4">
    <source>
        <dbReference type="Google" id="ProtNLM"/>
    </source>
</evidence>
<protein>
    <recommendedName>
        <fullName evidence="4">DoxX protein</fullName>
    </recommendedName>
</protein>
<sequence>MNISSKQQKQIAYGLLALRVTVALVFFIWAMDKILVPEHSTKVFAKFYGLDVSAGFSLIIGLVQLVFVAALALGIQKSTTYLLALILHGFSTFSSFMKYLDPFNNLLFFTAWPMLAACLALYLMRDLDTISLGGKSQEEA</sequence>
<comment type="caution">
    <text evidence="2">The sequence shown here is derived from an EMBL/GenBank/DDBJ whole genome shotgun (WGS) entry which is preliminary data.</text>
</comment>
<dbReference type="RefSeq" id="WP_022595923.1">
    <property type="nucleotide sequence ID" value="NZ_LK391965.1"/>
</dbReference>
<keyword evidence="1" id="KW-0812">Transmembrane</keyword>
<evidence type="ECO:0000313" key="3">
    <source>
        <dbReference type="Proteomes" id="UP000018211"/>
    </source>
</evidence>
<feature type="transmembrane region" description="Helical" evidence="1">
    <location>
        <begin position="106"/>
        <end position="124"/>
    </location>
</feature>
<dbReference type="GeneID" id="97543491"/>
<dbReference type="EMBL" id="CAOF01000137">
    <property type="protein sequence ID" value="CCO48179.1"/>
    <property type="molecule type" value="Genomic_DNA"/>
</dbReference>
<keyword evidence="1" id="KW-0472">Membrane</keyword>
<organism evidence="2 3">
    <name type="scientific">Vibrio nigripulchritudo SOn1</name>
    <dbReference type="NCBI Taxonomy" id="1238450"/>
    <lineage>
        <taxon>Bacteria</taxon>
        <taxon>Pseudomonadati</taxon>
        <taxon>Pseudomonadota</taxon>
        <taxon>Gammaproteobacteria</taxon>
        <taxon>Vibrionales</taxon>
        <taxon>Vibrionaceae</taxon>
        <taxon>Vibrio</taxon>
    </lineage>
</organism>
<accession>A0AAV2VU11</accession>